<dbReference type="AlphaFoldDB" id="A0A4S8LW65"/>
<feature type="compositionally biased region" description="Low complexity" evidence="3">
    <location>
        <begin position="117"/>
        <end position="163"/>
    </location>
</feature>
<feature type="compositionally biased region" description="Gly residues" evidence="3">
    <location>
        <begin position="778"/>
        <end position="789"/>
    </location>
</feature>
<keyword evidence="6" id="KW-1185">Reference proteome</keyword>
<feature type="compositionally biased region" description="Basic and acidic residues" evidence="3">
    <location>
        <begin position="693"/>
        <end position="713"/>
    </location>
</feature>
<feature type="region of interest" description="Disordered" evidence="3">
    <location>
        <begin position="569"/>
        <end position="929"/>
    </location>
</feature>
<feature type="region of interest" description="Disordered" evidence="3">
    <location>
        <begin position="17"/>
        <end position="316"/>
    </location>
</feature>
<feature type="compositionally biased region" description="Polar residues" evidence="3">
    <location>
        <begin position="187"/>
        <end position="214"/>
    </location>
</feature>
<evidence type="ECO:0000256" key="1">
    <source>
        <dbReference type="ARBA" id="ARBA00022884"/>
    </source>
</evidence>
<feature type="compositionally biased region" description="Basic and acidic residues" evidence="3">
    <location>
        <begin position="421"/>
        <end position="431"/>
    </location>
</feature>
<keyword evidence="1 2" id="KW-0694">RNA-binding</keyword>
<dbReference type="EMBL" id="ML179252">
    <property type="protein sequence ID" value="THU93318.1"/>
    <property type="molecule type" value="Genomic_DNA"/>
</dbReference>
<dbReference type="GO" id="GO:0003723">
    <property type="term" value="F:RNA binding"/>
    <property type="evidence" value="ECO:0007669"/>
    <property type="project" value="UniProtKB-UniRule"/>
</dbReference>
<evidence type="ECO:0000259" key="4">
    <source>
        <dbReference type="PROSITE" id="PS50961"/>
    </source>
</evidence>
<feature type="compositionally biased region" description="Basic and acidic residues" evidence="3">
    <location>
        <begin position="903"/>
        <end position="912"/>
    </location>
</feature>
<evidence type="ECO:0000256" key="2">
    <source>
        <dbReference type="PROSITE-ProRule" id="PRU00332"/>
    </source>
</evidence>
<proteinExistence type="predicted"/>
<name>A0A4S8LW65_DENBC</name>
<feature type="domain" description="HTH La-type RNA-binding" evidence="4">
    <location>
        <begin position="935"/>
        <end position="976"/>
    </location>
</feature>
<evidence type="ECO:0000256" key="3">
    <source>
        <dbReference type="SAM" id="MobiDB-lite"/>
    </source>
</evidence>
<feature type="compositionally biased region" description="Low complexity" evidence="3">
    <location>
        <begin position="790"/>
        <end position="828"/>
    </location>
</feature>
<reference evidence="5 6" key="1">
    <citation type="journal article" date="2019" name="Nat. Ecol. Evol.">
        <title>Megaphylogeny resolves global patterns of mushroom evolution.</title>
        <authorList>
            <person name="Varga T."/>
            <person name="Krizsan K."/>
            <person name="Foldi C."/>
            <person name="Dima B."/>
            <person name="Sanchez-Garcia M."/>
            <person name="Sanchez-Ramirez S."/>
            <person name="Szollosi G.J."/>
            <person name="Szarkandi J.G."/>
            <person name="Papp V."/>
            <person name="Albert L."/>
            <person name="Andreopoulos W."/>
            <person name="Angelini C."/>
            <person name="Antonin V."/>
            <person name="Barry K.W."/>
            <person name="Bougher N.L."/>
            <person name="Buchanan P."/>
            <person name="Buyck B."/>
            <person name="Bense V."/>
            <person name="Catcheside P."/>
            <person name="Chovatia M."/>
            <person name="Cooper J."/>
            <person name="Damon W."/>
            <person name="Desjardin D."/>
            <person name="Finy P."/>
            <person name="Geml J."/>
            <person name="Haridas S."/>
            <person name="Hughes K."/>
            <person name="Justo A."/>
            <person name="Karasinski D."/>
            <person name="Kautmanova I."/>
            <person name="Kiss B."/>
            <person name="Kocsube S."/>
            <person name="Kotiranta H."/>
            <person name="LaButti K.M."/>
            <person name="Lechner B.E."/>
            <person name="Liimatainen K."/>
            <person name="Lipzen A."/>
            <person name="Lukacs Z."/>
            <person name="Mihaltcheva S."/>
            <person name="Morgado L.N."/>
            <person name="Niskanen T."/>
            <person name="Noordeloos M.E."/>
            <person name="Ohm R.A."/>
            <person name="Ortiz-Santana B."/>
            <person name="Ovrebo C."/>
            <person name="Racz N."/>
            <person name="Riley R."/>
            <person name="Savchenko A."/>
            <person name="Shiryaev A."/>
            <person name="Soop K."/>
            <person name="Spirin V."/>
            <person name="Szebenyi C."/>
            <person name="Tomsovsky M."/>
            <person name="Tulloss R.E."/>
            <person name="Uehling J."/>
            <person name="Grigoriev I.V."/>
            <person name="Vagvolgyi C."/>
            <person name="Papp T."/>
            <person name="Martin F.M."/>
            <person name="Miettinen O."/>
            <person name="Hibbett D.S."/>
            <person name="Nagy L.G."/>
        </authorList>
    </citation>
    <scope>NUCLEOTIDE SEQUENCE [LARGE SCALE GENOMIC DNA]</scope>
    <source>
        <strain evidence="5 6">CBS 962.96</strain>
    </source>
</reference>
<evidence type="ECO:0000313" key="6">
    <source>
        <dbReference type="Proteomes" id="UP000297245"/>
    </source>
</evidence>
<feature type="compositionally biased region" description="Low complexity" evidence="3">
    <location>
        <begin position="271"/>
        <end position="281"/>
    </location>
</feature>
<protein>
    <recommendedName>
        <fullName evidence="4">HTH La-type RNA-binding domain-containing protein</fullName>
    </recommendedName>
</protein>
<organism evidence="5 6">
    <name type="scientific">Dendrothele bispora (strain CBS 962.96)</name>
    <dbReference type="NCBI Taxonomy" id="1314807"/>
    <lineage>
        <taxon>Eukaryota</taxon>
        <taxon>Fungi</taxon>
        <taxon>Dikarya</taxon>
        <taxon>Basidiomycota</taxon>
        <taxon>Agaricomycotina</taxon>
        <taxon>Agaricomycetes</taxon>
        <taxon>Agaricomycetidae</taxon>
        <taxon>Agaricales</taxon>
        <taxon>Agaricales incertae sedis</taxon>
        <taxon>Dendrothele</taxon>
    </lineage>
</organism>
<dbReference type="Proteomes" id="UP000297245">
    <property type="component" value="Unassembled WGS sequence"/>
</dbReference>
<gene>
    <name evidence="5" type="ORF">K435DRAFT_861624</name>
</gene>
<dbReference type="PROSITE" id="PS50961">
    <property type="entry name" value="HTH_LA"/>
    <property type="match status" value="1"/>
</dbReference>
<dbReference type="OrthoDB" id="340227at2759"/>
<evidence type="ECO:0000313" key="5">
    <source>
        <dbReference type="EMBL" id="THU93318.1"/>
    </source>
</evidence>
<feature type="compositionally biased region" description="Low complexity" evidence="3">
    <location>
        <begin position="23"/>
        <end position="47"/>
    </location>
</feature>
<sequence length="976" mass="105147">MTTTTSAPVNVWQLRAAARANGAKSDSSSSTVASSSASSSTATSISTLPLTDDTDSVVVKKAPRNRPPPPLDDPNLWPQVGERPTQNEPKKPIADSPRKSEKKRSKWGAIPSQGHQAAADTAAKARQPSSPPQLSNNSSGFNSSSQSQSQSRSHSRAQSQSANTNGTVKEKEKQTTTTDENAGPDHTSASQSGSVVSHTDNNSTAVPQSGQSSIHRSLPPSTHHSHPHQHHPPPPPRFSGISHHPQPLPHHQVPGVYPPYMHTSSQFADPTSSGTNNMNGVNGMGGYYPHPQPHNASPHLPGPPLPLPSLHHSHSHSSSMSIPYSYPMYYENGAYDYAAGMYTSPGQSIPGSGAASGVNSGYQTPFYGAGYTTLRKLMFGTIEGDTEISRDVNKRGSASEKLWAIGDGVRKKSSKRKSRGKRMERTSENVDPKSLGKGKGRAVETVIDLTEGQGVGMSEIVKKGVETGERGEDGKKDRKKWVFGTTNLPPTGLPAFSEPFMRPTHLHTHLQQLPPLTVPVLSPIPPLPSILPTPMSSVPMPIQPLQSTYPPPQHSYYENSSFDDMSWMRQQHQQYPQPPSMGIFGGQVPSGAQIPQINGEQHPGPAMFQGQSEDAETRNQEAREGATGKETSDSKTGGSEDVQEPVSGLSQEEEKLAVPASATTDTSDRDDLSVRDFGYGFGRASGTGYAAQDAREGIAAREKERLREQEGRPYRGGGAGDRSPGHNSPRFGTRNLPDGPPLPGRGRRGRGRGYRGDRGGRGWYGRGGYHNHNNGNGYSSGRGHYGGGPYSPNNPYNPHHPNGSYSQYGQWAPQPQPGQFGQFGQYAQPPDPALALTPPPAFQPLPLPGEGDGAYYPTNYAGQPQPPFPQSLMNGQHSPSSSPQVPQEDATMSRVSPSQLESKGPEPGESRNTHRTPLQTNPHAPPVPTPITLLPYSLDPTRYWLLGQLEYYLSPQNMAQDLFLRKKASNFYHSQL</sequence>
<feature type="compositionally biased region" description="Low complexity" evidence="3">
    <location>
        <begin position="238"/>
        <end position="254"/>
    </location>
</feature>
<feature type="compositionally biased region" description="Basic and acidic residues" evidence="3">
    <location>
        <begin position="88"/>
        <end position="99"/>
    </location>
</feature>
<feature type="compositionally biased region" description="Basic and acidic residues" evidence="3">
    <location>
        <begin position="615"/>
        <end position="633"/>
    </location>
</feature>
<feature type="compositionally biased region" description="Low complexity" evidence="3">
    <location>
        <begin position="876"/>
        <end position="887"/>
    </location>
</feature>
<feature type="compositionally biased region" description="Pro residues" evidence="3">
    <location>
        <begin position="829"/>
        <end position="847"/>
    </location>
</feature>
<dbReference type="InterPro" id="IPR006630">
    <property type="entry name" value="La_HTH"/>
</dbReference>
<accession>A0A4S8LW65</accession>
<feature type="compositionally biased region" description="Basic residues" evidence="3">
    <location>
        <begin position="411"/>
        <end position="420"/>
    </location>
</feature>
<feature type="region of interest" description="Disordered" evidence="3">
    <location>
        <begin position="405"/>
        <end position="441"/>
    </location>
</feature>